<gene>
    <name evidence="1" type="ORF">S01H4_12132</name>
</gene>
<name>X0ZK59_9ZZZZ</name>
<proteinExistence type="predicted"/>
<dbReference type="AlphaFoldDB" id="X0ZK59"/>
<reference evidence="1" key="1">
    <citation type="journal article" date="2014" name="Front. Microbiol.">
        <title>High frequency of phylogenetically diverse reductive dehalogenase-homologous genes in deep subseafloor sedimentary metagenomes.</title>
        <authorList>
            <person name="Kawai M."/>
            <person name="Futagami T."/>
            <person name="Toyoda A."/>
            <person name="Takaki Y."/>
            <person name="Nishi S."/>
            <person name="Hori S."/>
            <person name="Arai W."/>
            <person name="Tsubouchi T."/>
            <person name="Morono Y."/>
            <person name="Uchiyama I."/>
            <person name="Ito T."/>
            <person name="Fujiyama A."/>
            <person name="Inagaki F."/>
            <person name="Takami H."/>
        </authorList>
    </citation>
    <scope>NUCLEOTIDE SEQUENCE</scope>
    <source>
        <strain evidence="1">Expedition CK06-06</strain>
    </source>
</reference>
<organism evidence="1">
    <name type="scientific">marine sediment metagenome</name>
    <dbReference type="NCBI Taxonomy" id="412755"/>
    <lineage>
        <taxon>unclassified sequences</taxon>
        <taxon>metagenomes</taxon>
        <taxon>ecological metagenomes</taxon>
    </lineage>
</organism>
<sequence>MITTTVIEMAAHGEAPEIEVRADSDKPVYIITKHPDFRMIYANGVFGSLTPLEGRIIFFADRLMPKIDQETKIMSTNHVEREQQIEIKMFGYMRPLNSKFSVFIHHQPRTSA</sequence>
<evidence type="ECO:0000313" key="1">
    <source>
        <dbReference type="EMBL" id="GAG60748.1"/>
    </source>
</evidence>
<protein>
    <submittedName>
        <fullName evidence="1">Uncharacterized protein</fullName>
    </submittedName>
</protein>
<dbReference type="EMBL" id="BART01005087">
    <property type="protein sequence ID" value="GAG60748.1"/>
    <property type="molecule type" value="Genomic_DNA"/>
</dbReference>
<comment type="caution">
    <text evidence="1">The sequence shown here is derived from an EMBL/GenBank/DDBJ whole genome shotgun (WGS) entry which is preliminary data.</text>
</comment>
<accession>X0ZK59</accession>